<name>A0A1B0BJ39_9MUSC</name>
<dbReference type="EMBL" id="JXJN01015321">
    <property type="status" value="NOT_ANNOTATED_CDS"/>
    <property type="molecule type" value="Genomic_DNA"/>
</dbReference>
<proteinExistence type="predicted"/>
<accession>A0A1B0BJ39</accession>
<evidence type="ECO:0000313" key="2">
    <source>
        <dbReference type="Proteomes" id="UP000092460"/>
    </source>
</evidence>
<reference evidence="2" key="1">
    <citation type="submission" date="2015-01" db="EMBL/GenBank/DDBJ databases">
        <authorList>
            <person name="Aksoy S."/>
            <person name="Warren W."/>
            <person name="Wilson R.K."/>
        </authorList>
    </citation>
    <scope>NUCLEOTIDE SEQUENCE [LARGE SCALE GENOMIC DNA]</scope>
    <source>
        <strain evidence="2">IAEA</strain>
    </source>
</reference>
<reference evidence="1" key="2">
    <citation type="submission" date="2020-05" db="UniProtKB">
        <authorList>
            <consortium name="EnsemblMetazoa"/>
        </authorList>
    </citation>
    <scope>IDENTIFICATION</scope>
    <source>
        <strain evidence="1">IAEA</strain>
    </source>
</reference>
<sequence length="109" mass="12455">MARLVFAEKGVVRPRRSRMIKNIGWRSVRLLLEPSTRKWWEDPDVVVASAISQIEMVREYENEAKSLNMIQSLLTHEACNSFVVISTLSMLKSDTQSKCETNSNSARTP</sequence>
<evidence type="ECO:0000313" key="1">
    <source>
        <dbReference type="EnsemblMetazoa" id="GPPI031825-PA"/>
    </source>
</evidence>
<protein>
    <submittedName>
        <fullName evidence="1">Uncharacterized protein</fullName>
    </submittedName>
</protein>
<dbReference type="VEuPathDB" id="VectorBase:GPPI031825"/>
<organism evidence="1 2">
    <name type="scientific">Glossina palpalis gambiensis</name>
    <dbReference type="NCBI Taxonomy" id="67801"/>
    <lineage>
        <taxon>Eukaryota</taxon>
        <taxon>Metazoa</taxon>
        <taxon>Ecdysozoa</taxon>
        <taxon>Arthropoda</taxon>
        <taxon>Hexapoda</taxon>
        <taxon>Insecta</taxon>
        <taxon>Pterygota</taxon>
        <taxon>Neoptera</taxon>
        <taxon>Endopterygota</taxon>
        <taxon>Diptera</taxon>
        <taxon>Brachycera</taxon>
        <taxon>Muscomorpha</taxon>
        <taxon>Hippoboscoidea</taxon>
        <taxon>Glossinidae</taxon>
        <taxon>Glossina</taxon>
    </lineage>
</organism>
<dbReference type="AlphaFoldDB" id="A0A1B0BJ39"/>
<dbReference type="Proteomes" id="UP000092460">
    <property type="component" value="Unassembled WGS sequence"/>
</dbReference>
<keyword evidence="2" id="KW-1185">Reference proteome</keyword>
<dbReference type="EnsemblMetazoa" id="GPPI031825-RA">
    <property type="protein sequence ID" value="GPPI031825-PA"/>
    <property type="gene ID" value="GPPI031825"/>
</dbReference>